<proteinExistence type="inferred from homology"/>
<keyword evidence="11" id="KW-1185">Reference proteome</keyword>
<dbReference type="GO" id="GO:0005886">
    <property type="term" value="C:plasma membrane"/>
    <property type="evidence" value="ECO:0007669"/>
    <property type="project" value="UniProtKB-ARBA"/>
</dbReference>
<dbReference type="AlphaFoldDB" id="A0A4R2KB03"/>
<dbReference type="PANTHER" id="PTHR43166">
    <property type="entry name" value="AMINO ACID IMPORT ATP-BINDING PROTEIN"/>
    <property type="match status" value="1"/>
</dbReference>
<dbReference type="GO" id="GO:0016887">
    <property type="term" value="F:ATP hydrolysis activity"/>
    <property type="evidence" value="ECO:0007669"/>
    <property type="project" value="InterPro"/>
</dbReference>
<dbReference type="OrthoDB" id="9804199at2"/>
<keyword evidence="4" id="KW-0547">Nucleotide-binding</keyword>
<dbReference type="InterPro" id="IPR041701">
    <property type="entry name" value="MetN_ABC"/>
</dbReference>
<dbReference type="Pfam" id="PF00005">
    <property type="entry name" value="ABC_tran"/>
    <property type="match status" value="1"/>
</dbReference>
<keyword evidence="8" id="KW-0472">Membrane</keyword>
<comment type="caution">
    <text evidence="10">The sequence shown here is derived from an EMBL/GenBank/DDBJ whole genome shotgun (WGS) entry which is preliminary data.</text>
</comment>
<evidence type="ECO:0000256" key="8">
    <source>
        <dbReference type="ARBA" id="ARBA00023136"/>
    </source>
</evidence>
<evidence type="ECO:0000256" key="1">
    <source>
        <dbReference type="ARBA" id="ARBA00005417"/>
    </source>
</evidence>
<keyword evidence="3" id="KW-1003">Cell membrane</keyword>
<evidence type="ECO:0000313" key="11">
    <source>
        <dbReference type="Proteomes" id="UP000294919"/>
    </source>
</evidence>
<comment type="similarity">
    <text evidence="1">Belongs to the ABC transporter superfamily.</text>
</comment>
<keyword evidence="5 10" id="KW-0067">ATP-binding</keyword>
<evidence type="ECO:0000256" key="5">
    <source>
        <dbReference type="ARBA" id="ARBA00022840"/>
    </source>
</evidence>
<dbReference type="PANTHER" id="PTHR43166:SF30">
    <property type="entry name" value="METHIONINE IMPORT ATP-BINDING PROTEIN METN"/>
    <property type="match status" value="1"/>
</dbReference>
<gene>
    <name evidence="10" type="ORF">EV214_12521</name>
</gene>
<dbReference type="InterPro" id="IPR003439">
    <property type="entry name" value="ABC_transporter-like_ATP-bd"/>
</dbReference>
<protein>
    <submittedName>
        <fullName evidence="10">D-methionine transport system ATP-binding protein</fullName>
    </submittedName>
</protein>
<dbReference type="InterPro" id="IPR050086">
    <property type="entry name" value="MetN_ABC_transporter-like"/>
</dbReference>
<dbReference type="CDD" id="cd03258">
    <property type="entry name" value="ABC_MetN_methionine_transporter"/>
    <property type="match status" value="1"/>
</dbReference>
<dbReference type="InterPro" id="IPR027417">
    <property type="entry name" value="P-loop_NTPase"/>
</dbReference>
<dbReference type="FunFam" id="3.40.50.300:FF:000056">
    <property type="entry name" value="Cell division ATP-binding protein FtsE"/>
    <property type="match status" value="1"/>
</dbReference>
<dbReference type="InterPro" id="IPR003593">
    <property type="entry name" value="AAA+_ATPase"/>
</dbReference>
<dbReference type="RefSeq" id="WP_132246974.1">
    <property type="nucleotide sequence ID" value="NZ_SLWV01000025.1"/>
</dbReference>
<sequence length="262" mass="29252">MDKNFIHVINLTKSFYTQNKKIEVLKNINLQIAKGDIYGIIGFSGAGKSTLVRCINRLETPDSGQILIGGKDITMLSKSELNEERKKIGMIFQTFNLFDSKTVFQNIEYPLKSSHKNKSERKKSVLELIELVGLTEKTYDYPSQLSGGQKQRVGIARALANKPDVLLCDEATSALDPQTTLAILDLLIDIKEKFGITILMISHEVEVIKYACNHVAVIEHGSIKEKGSTLTVLQNPQSDTGKIFTKVEQQLKEEWILKGGVV</sequence>
<dbReference type="Proteomes" id="UP000294919">
    <property type="component" value="Unassembled WGS sequence"/>
</dbReference>
<dbReference type="SUPFAM" id="SSF52540">
    <property type="entry name" value="P-loop containing nucleoside triphosphate hydrolases"/>
    <property type="match status" value="1"/>
</dbReference>
<evidence type="ECO:0000256" key="3">
    <source>
        <dbReference type="ARBA" id="ARBA00022475"/>
    </source>
</evidence>
<feature type="domain" description="ABC transporter" evidence="9">
    <location>
        <begin position="6"/>
        <end position="245"/>
    </location>
</feature>
<accession>A0A4R2KB03</accession>
<dbReference type="GO" id="GO:0006865">
    <property type="term" value="P:amino acid transport"/>
    <property type="evidence" value="ECO:0007669"/>
    <property type="project" value="UniProtKB-KW"/>
</dbReference>
<dbReference type="PROSITE" id="PS50893">
    <property type="entry name" value="ABC_TRANSPORTER_2"/>
    <property type="match status" value="1"/>
</dbReference>
<dbReference type="EMBL" id="SLWV01000025">
    <property type="protein sequence ID" value="TCO70651.1"/>
    <property type="molecule type" value="Genomic_DNA"/>
</dbReference>
<evidence type="ECO:0000256" key="6">
    <source>
        <dbReference type="ARBA" id="ARBA00022967"/>
    </source>
</evidence>
<dbReference type="GO" id="GO:0005524">
    <property type="term" value="F:ATP binding"/>
    <property type="evidence" value="ECO:0007669"/>
    <property type="project" value="UniProtKB-KW"/>
</dbReference>
<keyword evidence="7" id="KW-0029">Amino-acid transport</keyword>
<keyword evidence="6" id="KW-1278">Translocase</keyword>
<evidence type="ECO:0000313" key="10">
    <source>
        <dbReference type="EMBL" id="TCO70651.1"/>
    </source>
</evidence>
<dbReference type="InterPro" id="IPR017871">
    <property type="entry name" value="ABC_transporter-like_CS"/>
</dbReference>
<evidence type="ECO:0000256" key="4">
    <source>
        <dbReference type="ARBA" id="ARBA00022741"/>
    </source>
</evidence>
<evidence type="ECO:0000256" key="2">
    <source>
        <dbReference type="ARBA" id="ARBA00022448"/>
    </source>
</evidence>
<dbReference type="SMART" id="SM00382">
    <property type="entry name" value="AAA"/>
    <property type="match status" value="1"/>
</dbReference>
<evidence type="ECO:0000259" key="9">
    <source>
        <dbReference type="PROSITE" id="PS50893"/>
    </source>
</evidence>
<reference evidence="10 11" key="1">
    <citation type="submission" date="2019-03" db="EMBL/GenBank/DDBJ databases">
        <title>Genomic Encyclopedia of Type Strains, Phase IV (KMG-IV): sequencing the most valuable type-strain genomes for metagenomic binning, comparative biology and taxonomic classification.</title>
        <authorList>
            <person name="Goeker M."/>
        </authorList>
    </citation>
    <scope>NUCLEOTIDE SEQUENCE [LARGE SCALE GENOMIC DNA]</scope>
    <source>
        <strain evidence="10 11">DSM 102940</strain>
    </source>
</reference>
<evidence type="ECO:0000256" key="7">
    <source>
        <dbReference type="ARBA" id="ARBA00022970"/>
    </source>
</evidence>
<name>A0A4R2KB03_9FIRM</name>
<dbReference type="PROSITE" id="PS00211">
    <property type="entry name" value="ABC_TRANSPORTER_1"/>
    <property type="match status" value="1"/>
</dbReference>
<dbReference type="Gene3D" id="3.40.50.300">
    <property type="entry name" value="P-loop containing nucleotide triphosphate hydrolases"/>
    <property type="match status" value="1"/>
</dbReference>
<keyword evidence="2" id="KW-0813">Transport</keyword>
<organism evidence="10 11">
    <name type="scientific">Marinisporobacter balticus</name>
    <dbReference type="NCBI Taxonomy" id="2018667"/>
    <lineage>
        <taxon>Bacteria</taxon>
        <taxon>Bacillati</taxon>
        <taxon>Bacillota</taxon>
        <taxon>Clostridia</taxon>
        <taxon>Peptostreptococcales</taxon>
        <taxon>Thermotaleaceae</taxon>
        <taxon>Marinisporobacter</taxon>
    </lineage>
</organism>